<evidence type="ECO:0000313" key="9">
    <source>
        <dbReference type="Proteomes" id="UP001222932"/>
    </source>
</evidence>
<feature type="transmembrane region" description="Helical" evidence="7">
    <location>
        <begin position="143"/>
        <end position="166"/>
    </location>
</feature>
<evidence type="ECO:0000256" key="4">
    <source>
        <dbReference type="ARBA" id="ARBA00022989"/>
    </source>
</evidence>
<comment type="subcellular location">
    <subcellularLocation>
        <location evidence="1">Membrane</location>
        <topology evidence="1">Multi-pass membrane protein</topology>
    </subcellularLocation>
</comment>
<dbReference type="GO" id="GO:0097020">
    <property type="term" value="F:COPII receptor activity"/>
    <property type="evidence" value="ECO:0007669"/>
    <property type="project" value="InterPro"/>
</dbReference>
<dbReference type="GO" id="GO:0000139">
    <property type="term" value="C:Golgi membrane"/>
    <property type="evidence" value="ECO:0007669"/>
    <property type="project" value="TreeGrafter"/>
</dbReference>
<dbReference type="Pfam" id="PF04148">
    <property type="entry name" value="Erv26"/>
    <property type="match status" value="1"/>
</dbReference>
<dbReference type="GO" id="GO:0030134">
    <property type="term" value="C:COPII-coated ER to Golgi transport vesicle"/>
    <property type="evidence" value="ECO:0007669"/>
    <property type="project" value="TreeGrafter"/>
</dbReference>
<accession>A0AAD3TP94</accession>
<keyword evidence="4 7" id="KW-1133">Transmembrane helix</keyword>
<evidence type="ECO:0000256" key="3">
    <source>
        <dbReference type="ARBA" id="ARBA00022692"/>
    </source>
</evidence>
<name>A0AAD3TP94_9TREE</name>
<dbReference type="Proteomes" id="UP001222932">
    <property type="component" value="Unassembled WGS sequence"/>
</dbReference>
<dbReference type="PANTHER" id="PTHR13144:SF0">
    <property type="entry name" value="PROTEIN TEX261"/>
    <property type="match status" value="1"/>
</dbReference>
<reference evidence="8" key="2">
    <citation type="submission" date="2023-06" db="EMBL/GenBank/DDBJ databases">
        <authorList>
            <person name="Kobayashi Y."/>
            <person name="Kayamori A."/>
            <person name="Aoki K."/>
            <person name="Shiwa Y."/>
            <person name="Fujita N."/>
            <person name="Sugita T."/>
            <person name="Iwasaki W."/>
            <person name="Tanaka N."/>
            <person name="Takashima M."/>
        </authorList>
    </citation>
    <scope>NUCLEOTIDE SEQUENCE</scope>
    <source>
        <strain evidence="8">HIS016</strain>
    </source>
</reference>
<dbReference type="EMBL" id="BTCM01000001">
    <property type="protein sequence ID" value="GMK54242.1"/>
    <property type="molecule type" value="Genomic_DNA"/>
</dbReference>
<evidence type="ECO:0000256" key="5">
    <source>
        <dbReference type="ARBA" id="ARBA00023136"/>
    </source>
</evidence>
<comment type="caution">
    <text evidence="8">The sequence shown here is derived from an EMBL/GenBank/DDBJ whole genome shotgun (WGS) entry which is preliminary data.</text>
</comment>
<feature type="transmembrane region" description="Helical" evidence="7">
    <location>
        <begin position="99"/>
        <end position="122"/>
    </location>
</feature>
<proteinExistence type="inferred from homology"/>
<feature type="compositionally biased region" description="Polar residues" evidence="6">
    <location>
        <begin position="179"/>
        <end position="202"/>
    </location>
</feature>
<feature type="transmembrane region" description="Helical" evidence="7">
    <location>
        <begin position="7"/>
        <end position="32"/>
    </location>
</feature>
<evidence type="ECO:0000256" key="6">
    <source>
        <dbReference type="SAM" id="MobiDB-lite"/>
    </source>
</evidence>
<dbReference type="InterPro" id="IPR007277">
    <property type="entry name" value="Svp26/Tex261"/>
</dbReference>
<keyword evidence="9" id="KW-1185">Reference proteome</keyword>
<evidence type="ECO:0000313" key="8">
    <source>
        <dbReference type="EMBL" id="GMK54242.1"/>
    </source>
</evidence>
<dbReference type="AlphaFoldDB" id="A0AAD3TP94"/>
<dbReference type="GO" id="GO:0005789">
    <property type="term" value="C:endoplasmic reticulum membrane"/>
    <property type="evidence" value="ECO:0007669"/>
    <property type="project" value="TreeGrafter"/>
</dbReference>
<feature type="transmembrane region" description="Helical" evidence="7">
    <location>
        <begin position="44"/>
        <end position="63"/>
    </location>
</feature>
<keyword evidence="3 7" id="KW-0812">Transmembrane</keyword>
<sequence length="334" mass="36562">MVSLLHLISYAGSITAFLFVTLSLASGLLWVAELIEEHSRFARVVGVRAIYAIIVLHALLYVFDGLPFLHIVFSILCHVVYLQHFSAASWPFISLSSPVFILSCIMVVADHFLWFFYFARVAQEAKRTRSARYRYSQQATRDAPSFMDVAVFFASCVWFIPLFLFLSLSANDNVIPSFDSSAPPSPMGSTVDLTQTVDQPSTPRRRLMGASLVKTVLTPIVNLLPSGRRSNHGIIAPPTPRAHSPAPAAHQGYSPWGESPVVTSPRPTGPEHNLGAASGRRATTPPSRPPRSRSGSKTNMREEAELGSPTRGHQSLSAAESFLPMDMGARNKAD</sequence>
<dbReference type="GO" id="GO:0006888">
    <property type="term" value="P:endoplasmic reticulum to Golgi vesicle-mediated transport"/>
    <property type="evidence" value="ECO:0007669"/>
    <property type="project" value="InterPro"/>
</dbReference>
<evidence type="ECO:0008006" key="10">
    <source>
        <dbReference type="Google" id="ProtNLM"/>
    </source>
</evidence>
<feature type="region of interest" description="Disordered" evidence="6">
    <location>
        <begin position="227"/>
        <end position="334"/>
    </location>
</feature>
<organism evidence="8 9">
    <name type="scientific">Cutaneotrichosporon spelunceum</name>
    <dbReference type="NCBI Taxonomy" id="1672016"/>
    <lineage>
        <taxon>Eukaryota</taxon>
        <taxon>Fungi</taxon>
        <taxon>Dikarya</taxon>
        <taxon>Basidiomycota</taxon>
        <taxon>Agaricomycotina</taxon>
        <taxon>Tremellomycetes</taxon>
        <taxon>Trichosporonales</taxon>
        <taxon>Trichosporonaceae</taxon>
        <taxon>Cutaneotrichosporon</taxon>
    </lineage>
</organism>
<protein>
    <recommendedName>
        <fullName evidence="10">DUF396-domain-containing protein</fullName>
    </recommendedName>
</protein>
<evidence type="ECO:0000256" key="2">
    <source>
        <dbReference type="ARBA" id="ARBA00008096"/>
    </source>
</evidence>
<evidence type="ECO:0000256" key="1">
    <source>
        <dbReference type="ARBA" id="ARBA00004141"/>
    </source>
</evidence>
<feature type="region of interest" description="Disordered" evidence="6">
    <location>
        <begin position="179"/>
        <end position="203"/>
    </location>
</feature>
<keyword evidence="5 7" id="KW-0472">Membrane</keyword>
<gene>
    <name evidence="8" type="primary">SVP26</name>
    <name evidence="8" type="ORF">CspeluHIS016_0108280</name>
</gene>
<comment type="similarity">
    <text evidence="2">Belongs to the SVP26 family.</text>
</comment>
<dbReference type="PANTHER" id="PTHR13144">
    <property type="entry name" value="TEX261 PROTEIN"/>
    <property type="match status" value="1"/>
</dbReference>
<reference evidence="8" key="1">
    <citation type="journal article" date="2023" name="BMC Genomics">
        <title>Chromosome-level genome assemblies of Cutaneotrichosporon spp. (Trichosporonales, Basidiomycota) reveal imbalanced evolution between nucleotide sequences and chromosome synteny.</title>
        <authorList>
            <person name="Kobayashi Y."/>
            <person name="Kayamori A."/>
            <person name="Aoki K."/>
            <person name="Shiwa Y."/>
            <person name="Matsutani M."/>
            <person name="Fujita N."/>
            <person name="Sugita T."/>
            <person name="Iwasaki W."/>
            <person name="Tanaka N."/>
            <person name="Takashima M."/>
        </authorList>
    </citation>
    <scope>NUCLEOTIDE SEQUENCE</scope>
    <source>
        <strain evidence="8">HIS016</strain>
    </source>
</reference>
<evidence type="ECO:0000256" key="7">
    <source>
        <dbReference type="SAM" id="Phobius"/>
    </source>
</evidence>